<name>A0A0G0RGN0_9BACT</name>
<organism evidence="1 2">
    <name type="scientific">Candidatus Wolfebacteria bacterium GW2011_GWC2_39_22</name>
    <dbReference type="NCBI Taxonomy" id="1619013"/>
    <lineage>
        <taxon>Bacteria</taxon>
        <taxon>Candidatus Wolfeibacteriota</taxon>
    </lineage>
</organism>
<comment type="caution">
    <text evidence="1">The sequence shown here is derived from an EMBL/GenBank/DDBJ whole genome shotgun (WGS) entry which is preliminary data.</text>
</comment>
<accession>A0A0G0RGN0</accession>
<gene>
    <name evidence="1" type="ORF">UT41_C0001G0356</name>
</gene>
<sequence length="85" mass="9270">MGFSLFRVKYIPVYVAFNANLAWIVQDYLLANGIDASIEVEPCSREGVCETKDSYAVCVPGSKAEAAQKFVEQCEATKIIGFLAA</sequence>
<evidence type="ECO:0000313" key="2">
    <source>
        <dbReference type="Proteomes" id="UP000034665"/>
    </source>
</evidence>
<dbReference type="Proteomes" id="UP000034665">
    <property type="component" value="Unassembled WGS sequence"/>
</dbReference>
<evidence type="ECO:0000313" key="1">
    <source>
        <dbReference type="EMBL" id="KKR12812.1"/>
    </source>
</evidence>
<proteinExistence type="predicted"/>
<evidence type="ECO:0008006" key="3">
    <source>
        <dbReference type="Google" id="ProtNLM"/>
    </source>
</evidence>
<dbReference type="AlphaFoldDB" id="A0A0G0RGN0"/>
<dbReference type="STRING" id="1619013.UT41_C0001G0356"/>
<protein>
    <recommendedName>
        <fullName evidence="3">DUF2007 domain-containing protein</fullName>
    </recommendedName>
</protein>
<dbReference type="EMBL" id="LBWR01000001">
    <property type="protein sequence ID" value="KKR12812.1"/>
    <property type="molecule type" value="Genomic_DNA"/>
</dbReference>
<reference evidence="1 2" key="1">
    <citation type="journal article" date="2015" name="Nature">
        <title>rRNA introns, odd ribosomes, and small enigmatic genomes across a large radiation of phyla.</title>
        <authorList>
            <person name="Brown C.T."/>
            <person name="Hug L.A."/>
            <person name="Thomas B.C."/>
            <person name="Sharon I."/>
            <person name="Castelle C.J."/>
            <person name="Singh A."/>
            <person name="Wilkins M.J."/>
            <person name="Williams K.H."/>
            <person name="Banfield J.F."/>
        </authorList>
    </citation>
    <scope>NUCLEOTIDE SEQUENCE [LARGE SCALE GENOMIC DNA]</scope>
</reference>